<organism evidence="2 3">
    <name type="scientific">Roseofilum reptotaenium AO1-A</name>
    <dbReference type="NCBI Taxonomy" id="1925591"/>
    <lineage>
        <taxon>Bacteria</taxon>
        <taxon>Bacillati</taxon>
        <taxon>Cyanobacteriota</taxon>
        <taxon>Cyanophyceae</taxon>
        <taxon>Desertifilales</taxon>
        <taxon>Desertifilaceae</taxon>
        <taxon>Roseofilum</taxon>
    </lineage>
</organism>
<protein>
    <recommendedName>
        <fullName evidence="1">Antitoxin SocA-like Panacea domain-containing protein</fullName>
    </recommendedName>
</protein>
<proteinExistence type="predicted"/>
<keyword evidence="3" id="KW-1185">Reference proteome</keyword>
<dbReference type="Pfam" id="PF13274">
    <property type="entry name" value="SocA_Panacea"/>
    <property type="match status" value="1"/>
</dbReference>
<comment type="caution">
    <text evidence="2">The sequence shown here is derived from an EMBL/GenBank/DDBJ whole genome shotgun (WGS) entry which is preliminary data.</text>
</comment>
<gene>
    <name evidence="2" type="ORF">BI308_14775</name>
</gene>
<evidence type="ECO:0000259" key="1">
    <source>
        <dbReference type="Pfam" id="PF13274"/>
    </source>
</evidence>
<sequence>MDIADNLIYLANQKNYFVNNSKIQKLVYYAQAWYLGIHKIPLFKEDFEAWTNGPVIPVLYEEYKKFEWQPIVKKTPHEIPRVVMDFLDIVTKKYLIFDCYELEQMIRKEPPWDLARGDLLWDAPSNAIIKKEWIKEYYISRVESWKDDESNN</sequence>
<reference evidence="2" key="1">
    <citation type="submission" date="2016-10" db="EMBL/GenBank/DDBJ databases">
        <title>CRISPR-Cas defence system in Roseofilum reptotaenium: evidence of a bacteriophage-cyanobacterium arms race in the coral black band disease.</title>
        <authorList>
            <person name="Buerger P."/>
            <person name="Wood-Charlson E.M."/>
            <person name="Weynberg K.D."/>
            <person name="Willis B."/>
            <person name="Van Oppen M.J."/>
        </authorList>
    </citation>
    <scope>NUCLEOTIDE SEQUENCE [LARGE SCALE GENOMIC DNA]</scope>
    <source>
        <strain evidence="2">AO1-A</strain>
    </source>
</reference>
<dbReference type="EMBL" id="MLAW01000025">
    <property type="protein sequence ID" value="OJJ24846.1"/>
    <property type="molecule type" value="Genomic_DNA"/>
</dbReference>
<dbReference type="AlphaFoldDB" id="A0A1L9QQE9"/>
<accession>A0A1L9QQE9</accession>
<evidence type="ECO:0000313" key="2">
    <source>
        <dbReference type="EMBL" id="OJJ24846.1"/>
    </source>
</evidence>
<feature type="domain" description="Antitoxin SocA-like Panacea" evidence="1">
    <location>
        <begin position="23"/>
        <end position="112"/>
    </location>
</feature>
<dbReference type="Proteomes" id="UP000183940">
    <property type="component" value="Unassembled WGS sequence"/>
</dbReference>
<dbReference type="InterPro" id="IPR025272">
    <property type="entry name" value="SocA_Panacea"/>
</dbReference>
<name>A0A1L9QQE9_9CYAN</name>
<evidence type="ECO:0000313" key="3">
    <source>
        <dbReference type="Proteomes" id="UP000183940"/>
    </source>
</evidence>